<sequence>MPKRGRDDQDTKPEKPCEKRTYKAASQTLTPDQVVFAENGSPHKRDRCEPVFQSNESKHRRYYERNRELVRERQRIAHEKRRAAQAIASGQAEGEVS</sequence>
<keyword evidence="2" id="KW-1185">Reference proteome</keyword>
<dbReference type="RefSeq" id="WP_070404085.1">
    <property type="nucleotide sequence ID" value="NZ_BJVW01000101.1"/>
</dbReference>
<dbReference type="OrthoDB" id="9250691at2"/>
<accession>A0A1D8UYA6</accession>
<protein>
    <submittedName>
        <fullName evidence="1">Uncharacterized protein</fullName>
    </submittedName>
</protein>
<gene>
    <name evidence="1" type="ORF">A0U89_15015</name>
</gene>
<geneLocation type="plasmid" evidence="2">
    <name>pkb14400_2</name>
</geneLocation>
<evidence type="ECO:0000313" key="1">
    <source>
        <dbReference type="EMBL" id="AOX18620.1"/>
    </source>
</evidence>
<name>A0A1D8UYA6_9PROT</name>
<dbReference type="Proteomes" id="UP000179145">
    <property type="component" value="Plasmid pKB14400_2"/>
</dbReference>
<proteinExistence type="predicted"/>
<dbReference type="KEGG" id="kba:A0U89_15015"/>
<reference evidence="1 2" key="1">
    <citation type="journal article" date="2016" name="Microb. Cell Fact.">
        <title>Dissection of exopolysaccharide biosynthesis in Kozakia baliensis.</title>
        <authorList>
            <person name="Brandt J.U."/>
            <person name="Jakob F."/>
            <person name="Behr J."/>
            <person name="Geissler A.J."/>
            <person name="Vogel R.F."/>
        </authorList>
    </citation>
    <scope>NUCLEOTIDE SEQUENCE [LARGE SCALE GENOMIC DNA]</scope>
    <source>
        <strain evidence="1 2">DSM 14400</strain>
        <plasmid evidence="2">Plasmid pkb14400_2</plasmid>
    </source>
</reference>
<organism evidence="1 2">
    <name type="scientific">Kozakia baliensis</name>
    <dbReference type="NCBI Taxonomy" id="153496"/>
    <lineage>
        <taxon>Bacteria</taxon>
        <taxon>Pseudomonadati</taxon>
        <taxon>Pseudomonadota</taxon>
        <taxon>Alphaproteobacteria</taxon>
        <taxon>Acetobacterales</taxon>
        <taxon>Acetobacteraceae</taxon>
        <taxon>Kozakia</taxon>
    </lineage>
</organism>
<dbReference type="EMBL" id="CP014676">
    <property type="protein sequence ID" value="AOX18620.1"/>
    <property type="molecule type" value="Genomic_DNA"/>
</dbReference>
<dbReference type="AlphaFoldDB" id="A0A1D8UYA6"/>
<evidence type="ECO:0000313" key="2">
    <source>
        <dbReference type="Proteomes" id="UP000179145"/>
    </source>
</evidence>
<keyword evidence="1" id="KW-0614">Plasmid</keyword>